<dbReference type="InterPro" id="IPR011006">
    <property type="entry name" value="CheY-like_superfamily"/>
</dbReference>
<keyword evidence="8" id="KW-1185">Reference proteome</keyword>
<keyword evidence="3" id="KW-0805">Transcription regulation</keyword>
<sequence>MVAVIEDDESYRVAVQRLLKSTGFSVQSFASAEDFLNSGQQHETGCLISDIRMPGMSGLELQSKLNSDHCRIPTIFITAHGDEKMRLQAMRGGAVKFLAKPFDGETLLEAVRVALNG</sequence>
<dbReference type="SMART" id="SM00448">
    <property type="entry name" value="REC"/>
    <property type="match status" value="1"/>
</dbReference>
<dbReference type="Proteomes" id="UP000515312">
    <property type="component" value="Chromosome"/>
</dbReference>
<protein>
    <submittedName>
        <fullName evidence="7">Response regulator</fullName>
    </submittedName>
</protein>
<dbReference type="PROSITE" id="PS50110">
    <property type="entry name" value="RESPONSE_REGULATORY"/>
    <property type="match status" value="1"/>
</dbReference>
<reference evidence="7 8" key="1">
    <citation type="submission" date="2020-08" db="EMBL/GenBank/DDBJ databases">
        <title>Edaphobacter telluris sp. nov. and Acidobacterium dinghuensis sp. nov., two acidobacteria isolated from forest soil.</title>
        <authorList>
            <person name="Fu J."/>
            <person name="Qiu L."/>
        </authorList>
    </citation>
    <scope>NUCLEOTIDE SEQUENCE [LARGE SCALE GENOMIC DNA]</scope>
    <source>
        <strain evidence="7">4Y35</strain>
    </source>
</reference>
<dbReference type="Gene3D" id="3.40.50.2300">
    <property type="match status" value="1"/>
</dbReference>
<dbReference type="RefSeq" id="WP_186743797.1">
    <property type="nucleotide sequence ID" value="NZ_CP060394.1"/>
</dbReference>
<feature type="modified residue" description="4-aspartylphosphate" evidence="5">
    <location>
        <position position="50"/>
    </location>
</feature>
<feature type="domain" description="Response regulatory" evidence="6">
    <location>
        <begin position="1"/>
        <end position="115"/>
    </location>
</feature>
<dbReference type="InterPro" id="IPR050595">
    <property type="entry name" value="Bact_response_regulator"/>
</dbReference>
<dbReference type="PANTHER" id="PTHR44591:SF25">
    <property type="entry name" value="CHEMOTAXIS TWO-COMPONENT RESPONSE REGULATOR"/>
    <property type="match status" value="1"/>
</dbReference>
<evidence type="ECO:0000256" key="1">
    <source>
        <dbReference type="ARBA" id="ARBA00022553"/>
    </source>
</evidence>
<evidence type="ECO:0000256" key="2">
    <source>
        <dbReference type="ARBA" id="ARBA00023012"/>
    </source>
</evidence>
<evidence type="ECO:0000313" key="8">
    <source>
        <dbReference type="Proteomes" id="UP000515312"/>
    </source>
</evidence>
<keyword evidence="1 5" id="KW-0597">Phosphoprotein</keyword>
<dbReference type="PANTHER" id="PTHR44591">
    <property type="entry name" value="STRESS RESPONSE REGULATOR PROTEIN 1"/>
    <property type="match status" value="1"/>
</dbReference>
<accession>A0A7G8BJW2</accession>
<dbReference type="Pfam" id="PF00072">
    <property type="entry name" value="Response_reg"/>
    <property type="match status" value="1"/>
</dbReference>
<evidence type="ECO:0000256" key="4">
    <source>
        <dbReference type="ARBA" id="ARBA00023163"/>
    </source>
</evidence>
<evidence type="ECO:0000256" key="3">
    <source>
        <dbReference type="ARBA" id="ARBA00023015"/>
    </source>
</evidence>
<organism evidence="7 8">
    <name type="scientific">Alloacidobacterium dinghuense</name>
    <dbReference type="NCBI Taxonomy" id="2763107"/>
    <lineage>
        <taxon>Bacteria</taxon>
        <taxon>Pseudomonadati</taxon>
        <taxon>Acidobacteriota</taxon>
        <taxon>Terriglobia</taxon>
        <taxon>Terriglobales</taxon>
        <taxon>Acidobacteriaceae</taxon>
        <taxon>Alloacidobacterium</taxon>
    </lineage>
</organism>
<evidence type="ECO:0000259" key="6">
    <source>
        <dbReference type="PROSITE" id="PS50110"/>
    </source>
</evidence>
<dbReference type="FunFam" id="3.40.50.2300:FF:000018">
    <property type="entry name" value="DNA-binding transcriptional regulator NtrC"/>
    <property type="match status" value="1"/>
</dbReference>
<dbReference type="InterPro" id="IPR001789">
    <property type="entry name" value="Sig_transdc_resp-reg_receiver"/>
</dbReference>
<dbReference type="EMBL" id="CP060394">
    <property type="protein sequence ID" value="QNI32832.1"/>
    <property type="molecule type" value="Genomic_DNA"/>
</dbReference>
<dbReference type="AlphaFoldDB" id="A0A7G8BJW2"/>
<proteinExistence type="predicted"/>
<keyword evidence="2" id="KW-0902">Two-component regulatory system</keyword>
<dbReference type="KEGG" id="adin:H7849_02195"/>
<name>A0A7G8BJW2_9BACT</name>
<keyword evidence="4" id="KW-0804">Transcription</keyword>
<evidence type="ECO:0000256" key="5">
    <source>
        <dbReference type="PROSITE-ProRule" id="PRU00169"/>
    </source>
</evidence>
<gene>
    <name evidence="7" type="ORF">H7849_02195</name>
</gene>
<dbReference type="GO" id="GO:0000160">
    <property type="term" value="P:phosphorelay signal transduction system"/>
    <property type="evidence" value="ECO:0007669"/>
    <property type="project" value="UniProtKB-KW"/>
</dbReference>
<dbReference type="SUPFAM" id="SSF52172">
    <property type="entry name" value="CheY-like"/>
    <property type="match status" value="1"/>
</dbReference>
<evidence type="ECO:0000313" key="7">
    <source>
        <dbReference type="EMBL" id="QNI32832.1"/>
    </source>
</evidence>